<dbReference type="AlphaFoldDB" id="A0A094WMD8"/>
<evidence type="ECO:0000256" key="1">
    <source>
        <dbReference type="ARBA" id="ARBA00022491"/>
    </source>
</evidence>
<dbReference type="Proteomes" id="UP000002754">
    <property type="component" value="Unassembled WGS sequence"/>
</dbReference>
<dbReference type="OrthoDB" id="9810250at2"/>
<reference evidence="6 8" key="2">
    <citation type="submission" date="2014-01" db="EMBL/GenBank/DDBJ databases">
        <title>Draft genome sequencing of Bacillus alcalophilus CGMCC 1.3604.</title>
        <authorList>
            <person name="Yang J."/>
            <person name="Diao L."/>
            <person name="Yang S."/>
        </authorList>
    </citation>
    <scope>NUCLEOTIDE SEQUENCE [LARGE SCALE GENOMIC DNA]</scope>
    <source>
        <strain evidence="6 8">CGMCC 1.3604</strain>
    </source>
</reference>
<accession>A0A094WMD8</accession>
<dbReference type="PANTHER" id="PTHR43479">
    <property type="entry name" value="ACREF/ENVCD OPERON REPRESSOR-RELATED"/>
    <property type="match status" value="1"/>
</dbReference>
<keyword evidence="2 3" id="KW-0238">DNA-binding</keyword>
<feature type="domain" description="HTH tetR-type" evidence="4">
    <location>
        <begin position="10"/>
        <end position="70"/>
    </location>
</feature>
<dbReference type="InterPro" id="IPR009057">
    <property type="entry name" value="Homeodomain-like_sf"/>
</dbReference>
<dbReference type="InterPro" id="IPR050624">
    <property type="entry name" value="HTH-type_Tx_Regulator"/>
</dbReference>
<dbReference type="Proteomes" id="UP000297014">
    <property type="component" value="Unassembled WGS sequence"/>
</dbReference>
<dbReference type="PROSITE" id="PS50977">
    <property type="entry name" value="HTH_TETR_2"/>
    <property type="match status" value="1"/>
</dbReference>
<reference evidence="5 7" key="1">
    <citation type="journal article" date="2014" name="Genome Announc.">
        <title>Draft Genome Sequence of Bacillus alcalophilus AV1934, a Classic Alkaliphile Isolated from Human Feces in 1934.</title>
        <authorList>
            <person name="Attie O."/>
            <person name="Jayaprakash A."/>
            <person name="Shah H."/>
            <person name="Paulsen I.T."/>
            <person name="Morino M."/>
            <person name="Takahashi Y."/>
            <person name="Narumi I."/>
            <person name="Sachidanandam R."/>
            <person name="Satoh K."/>
            <person name="Ito M."/>
            <person name="Krulwich T.A."/>
        </authorList>
    </citation>
    <scope>NUCLEOTIDE SEQUENCE [LARGE SCALE GENOMIC DNA]</scope>
    <source>
        <strain evidence="5 7">AV1934</strain>
    </source>
</reference>
<dbReference type="STRING" id="1218173.BALCAV_0201245"/>
<evidence type="ECO:0000256" key="3">
    <source>
        <dbReference type="PROSITE-ProRule" id="PRU00335"/>
    </source>
</evidence>
<dbReference type="EMBL" id="JALP01000385">
    <property type="protein sequence ID" value="THG88467.1"/>
    <property type="molecule type" value="Genomic_DNA"/>
</dbReference>
<dbReference type="GO" id="GO:0003677">
    <property type="term" value="F:DNA binding"/>
    <property type="evidence" value="ECO:0007669"/>
    <property type="project" value="UniProtKB-UniRule"/>
</dbReference>
<dbReference type="InterPro" id="IPR001647">
    <property type="entry name" value="HTH_TetR"/>
</dbReference>
<evidence type="ECO:0000259" key="4">
    <source>
        <dbReference type="PROSITE" id="PS50977"/>
    </source>
</evidence>
<organism evidence="5 7">
    <name type="scientific">Alkalihalobacillus alcalophilus ATCC 27647 = CGMCC 1.3604</name>
    <dbReference type="NCBI Taxonomy" id="1218173"/>
    <lineage>
        <taxon>Bacteria</taxon>
        <taxon>Bacillati</taxon>
        <taxon>Bacillota</taxon>
        <taxon>Bacilli</taxon>
        <taxon>Bacillales</taxon>
        <taxon>Bacillaceae</taxon>
        <taxon>Alkalihalobacillus</taxon>
    </lineage>
</organism>
<dbReference type="InterPro" id="IPR039532">
    <property type="entry name" value="TetR_C_Firmicutes"/>
</dbReference>
<keyword evidence="1" id="KW-0678">Repressor</keyword>
<keyword evidence="7" id="KW-1185">Reference proteome</keyword>
<evidence type="ECO:0000256" key="2">
    <source>
        <dbReference type="ARBA" id="ARBA00023125"/>
    </source>
</evidence>
<dbReference type="Gene3D" id="1.10.357.10">
    <property type="entry name" value="Tetracycline Repressor, domain 2"/>
    <property type="match status" value="1"/>
</dbReference>
<dbReference type="eggNOG" id="COG1309">
    <property type="taxonomic scope" value="Bacteria"/>
</dbReference>
<proteinExistence type="predicted"/>
<evidence type="ECO:0000313" key="6">
    <source>
        <dbReference type="EMBL" id="THG88467.1"/>
    </source>
</evidence>
<dbReference type="SUPFAM" id="SSF46689">
    <property type="entry name" value="Homeodomain-like"/>
    <property type="match status" value="1"/>
</dbReference>
<gene>
    <name evidence="6" type="ORF">AJ85_03370</name>
    <name evidence="5" type="ORF">BALCAV_0201245</name>
</gene>
<dbReference type="EMBL" id="ALPT02000003">
    <property type="protein sequence ID" value="KGA98914.1"/>
    <property type="molecule type" value="Genomic_DNA"/>
</dbReference>
<name>A0A094WMD8_ALKAL</name>
<sequence length="192" mass="22452">MTSKLDRRKQYTRMVLKDSLMKLLLEKPVANVTIKELCERADINRSTFYSHYKDQYELLYKIEEEIIEEMYLTLSQHNFTSESETLQLTKRIVEYVAEKSEVCQTLLGDHGSNSFQKRVMAITHELLIKKWTDENHLQLKTLKYVALFTVSGGIQVIQHWLAEGMIESPEEIAQLINDFTNKGLSFMNTSNH</sequence>
<evidence type="ECO:0000313" key="7">
    <source>
        <dbReference type="Proteomes" id="UP000002754"/>
    </source>
</evidence>
<protein>
    <submittedName>
        <fullName evidence="5">TetR family transcriptional regulator</fullName>
    </submittedName>
</protein>
<dbReference type="PANTHER" id="PTHR43479:SF7">
    <property type="entry name" value="TETR-FAMILY TRANSCRIPTIONAL REGULATOR"/>
    <property type="match status" value="1"/>
</dbReference>
<evidence type="ECO:0000313" key="5">
    <source>
        <dbReference type="EMBL" id="KGA98914.1"/>
    </source>
</evidence>
<dbReference type="RefSeq" id="WP_004428079.1">
    <property type="nucleotide sequence ID" value="NZ_ALPT02000003.1"/>
</dbReference>
<comment type="caution">
    <text evidence="5">The sequence shown here is derived from an EMBL/GenBank/DDBJ whole genome shotgun (WGS) entry which is preliminary data.</text>
</comment>
<dbReference type="Pfam" id="PF14278">
    <property type="entry name" value="TetR_C_8"/>
    <property type="match status" value="1"/>
</dbReference>
<dbReference type="Pfam" id="PF00440">
    <property type="entry name" value="TetR_N"/>
    <property type="match status" value="1"/>
</dbReference>
<feature type="DNA-binding region" description="H-T-H motif" evidence="3">
    <location>
        <begin position="33"/>
        <end position="52"/>
    </location>
</feature>
<evidence type="ECO:0000313" key="8">
    <source>
        <dbReference type="Proteomes" id="UP000297014"/>
    </source>
</evidence>